<dbReference type="Proteomes" id="UP000789759">
    <property type="component" value="Unassembled WGS sequence"/>
</dbReference>
<protein>
    <submittedName>
        <fullName evidence="1">24992_t:CDS:1</fullName>
    </submittedName>
</protein>
<comment type="caution">
    <text evidence="1">The sequence shown here is derived from an EMBL/GenBank/DDBJ whole genome shotgun (WGS) entry which is preliminary data.</text>
</comment>
<gene>
    <name evidence="1" type="ORF">CPELLU_LOCUS183</name>
</gene>
<dbReference type="OrthoDB" id="2472419at2759"/>
<sequence length="269" mass="31345">MEFEEGFDSTQSLTDFQFSNCDDHIFSLENKTKVLEQLNKVTNQVIPKTVYTDADPAISAALHYDICLKCFILHVRVGQSAIHSQGLLPEFKVLNELKSFLYDASEILYEWDNNVSETADILENRYLEDNYEWHQTCLKTLLQPLQHEDIMQIWTHLFHFCIPNVFTSSLQKSANEKFISSKTHELKLLEENKDASNVESQPAITNLFITKHHGRSPKCYKSLLEHVTNTQNNKHSPITNNNRTQEKNRNKCANCRNYRHNVRTCTYED</sequence>
<proteinExistence type="predicted"/>
<accession>A0A9N8YW45</accession>
<organism evidence="1 2">
    <name type="scientific">Cetraspora pellucida</name>
    <dbReference type="NCBI Taxonomy" id="1433469"/>
    <lineage>
        <taxon>Eukaryota</taxon>
        <taxon>Fungi</taxon>
        <taxon>Fungi incertae sedis</taxon>
        <taxon>Mucoromycota</taxon>
        <taxon>Glomeromycotina</taxon>
        <taxon>Glomeromycetes</taxon>
        <taxon>Diversisporales</taxon>
        <taxon>Gigasporaceae</taxon>
        <taxon>Cetraspora</taxon>
    </lineage>
</organism>
<evidence type="ECO:0000313" key="2">
    <source>
        <dbReference type="Proteomes" id="UP000789759"/>
    </source>
</evidence>
<name>A0A9N8YW45_9GLOM</name>
<keyword evidence="2" id="KW-1185">Reference proteome</keyword>
<dbReference type="EMBL" id="CAJVQA010000038">
    <property type="protein sequence ID" value="CAG8451820.1"/>
    <property type="molecule type" value="Genomic_DNA"/>
</dbReference>
<reference evidence="1" key="1">
    <citation type="submission" date="2021-06" db="EMBL/GenBank/DDBJ databases">
        <authorList>
            <person name="Kallberg Y."/>
            <person name="Tangrot J."/>
            <person name="Rosling A."/>
        </authorList>
    </citation>
    <scope>NUCLEOTIDE SEQUENCE</scope>
    <source>
        <strain evidence="1">FL966</strain>
    </source>
</reference>
<dbReference type="AlphaFoldDB" id="A0A9N8YW45"/>
<evidence type="ECO:0000313" key="1">
    <source>
        <dbReference type="EMBL" id="CAG8451820.1"/>
    </source>
</evidence>